<gene>
    <name evidence="1" type="primary">PARPA_11061.1 scaffold 42475</name>
</gene>
<dbReference type="EMBL" id="LN733311">
    <property type="protein sequence ID" value="CEP16784.1"/>
    <property type="molecule type" value="Genomic_DNA"/>
</dbReference>
<evidence type="ECO:0000313" key="2">
    <source>
        <dbReference type="Proteomes" id="UP000054107"/>
    </source>
</evidence>
<name>A0A0B7NPB8_9FUNG</name>
<accession>A0A0B7NPB8</accession>
<keyword evidence="2" id="KW-1185">Reference proteome</keyword>
<dbReference type="Proteomes" id="UP000054107">
    <property type="component" value="Unassembled WGS sequence"/>
</dbReference>
<evidence type="ECO:0000313" key="1">
    <source>
        <dbReference type="EMBL" id="CEP16784.1"/>
    </source>
</evidence>
<reference evidence="1 2" key="1">
    <citation type="submission" date="2014-09" db="EMBL/GenBank/DDBJ databases">
        <authorList>
            <person name="Ellenberger Sabrina"/>
        </authorList>
    </citation>
    <scope>NUCLEOTIDE SEQUENCE [LARGE SCALE GENOMIC DNA]</scope>
    <source>
        <strain evidence="1 2">CBS 412.66</strain>
    </source>
</reference>
<organism evidence="1 2">
    <name type="scientific">Parasitella parasitica</name>
    <dbReference type="NCBI Taxonomy" id="35722"/>
    <lineage>
        <taxon>Eukaryota</taxon>
        <taxon>Fungi</taxon>
        <taxon>Fungi incertae sedis</taxon>
        <taxon>Mucoromycota</taxon>
        <taxon>Mucoromycotina</taxon>
        <taxon>Mucoromycetes</taxon>
        <taxon>Mucorales</taxon>
        <taxon>Mucorineae</taxon>
        <taxon>Mucoraceae</taxon>
        <taxon>Parasitella</taxon>
    </lineage>
</organism>
<protein>
    <submittedName>
        <fullName evidence="1">Uncharacterized protein</fullName>
    </submittedName>
</protein>
<proteinExistence type="predicted"/>
<dbReference type="AlphaFoldDB" id="A0A0B7NPB8"/>
<sequence length="89" mass="10554">MIYKYVWQNIDNEDVVIQDKLVKESFAHYFSDLHDELCEKVPRVDWDHPELQLAKLIDNVPFDDSLIALPSVRREQQRAQTTPIEVDQD</sequence>